<dbReference type="AlphaFoldDB" id="A0A9W6T636"/>
<sequence length="68" mass="7180">MMEFICDDDLAISEKLKGTFGLAFDVITIPGLVADRDAPDKPNIEDAVVISLELAVGGGICCDCCCND</sequence>
<reference evidence="1" key="1">
    <citation type="submission" date="2023-04" db="EMBL/GenBank/DDBJ databases">
        <title>Ambrosiozyma monospora NBRC 1965.</title>
        <authorList>
            <person name="Ichikawa N."/>
            <person name="Sato H."/>
            <person name="Tonouchi N."/>
        </authorList>
    </citation>
    <scope>NUCLEOTIDE SEQUENCE</scope>
    <source>
        <strain evidence="1">NBRC 1965</strain>
    </source>
</reference>
<dbReference type="EMBL" id="BSXU01012918">
    <property type="protein sequence ID" value="GME78277.1"/>
    <property type="molecule type" value="Genomic_DNA"/>
</dbReference>
<organism evidence="1 2">
    <name type="scientific">Ambrosiozyma monospora</name>
    <name type="common">Yeast</name>
    <name type="synonym">Endomycopsis monosporus</name>
    <dbReference type="NCBI Taxonomy" id="43982"/>
    <lineage>
        <taxon>Eukaryota</taxon>
        <taxon>Fungi</taxon>
        <taxon>Dikarya</taxon>
        <taxon>Ascomycota</taxon>
        <taxon>Saccharomycotina</taxon>
        <taxon>Pichiomycetes</taxon>
        <taxon>Pichiales</taxon>
        <taxon>Pichiaceae</taxon>
        <taxon>Ambrosiozyma</taxon>
    </lineage>
</organism>
<dbReference type="Proteomes" id="UP001165063">
    <property type="component" value="Unassembled WGS sequence"/>
</dbReference>
<evidence type="ECO:0000313" key="2">
    <source>
        <dbReference type="Proteomes" id="UP001165063"/>
    </source>
</evidence>
<evidence type="ECO:0000313" key="1">
    <source>
        <dbReference type="EMBL" id="GME78277.1"/>
    </source>
</evidence>
<accession>A0A9W6T636</accession>
<gene>
    <name evidence="1" type="ORF">Amon01_000977700</name>
</gene>
<protein>
    <submittedName>
        <fullName evidence="1">Unnamed protein product</fullName>
    </submittedName>
</protein>
<name>A0A9W6T636_AMBMO</name>
<comment type="caution">
    <text evidence="1">The sequence shown here is derived from an EMBL/GenBank/DDBJ whole genome shotgun (WGS) entry which is preliminary data.</text>
</comment>
<proteinExistence type="predicted"/>
<keyword evidence="2" id="KW-1185">Reference proteome</keyword>